<dbReference type="InterPro" id="IPR017901">
    <property type="entry name" value="C-CAP_CF_C-like"/>
</dbReference>
<proteinExistence type="inferred from homology"/>
<dbReference type="Pfam" id="PF07986">
    <property type="entry name" value="TBCC"/>
    <property type="match status" value="1"/>
</dbReference>
<dbReference type="InterPro" id="IPR038397">
    <property type="entry name" value="TBCC_N_sf"/>
</dbReference>
<dbReference type="Gene3D" id="1.20.58.1250">
    <property type="entry name" value="Tubulin Binding Cofactor C, N-terminal domain"/>
    <property type="match status" value="1"/>
</dbReference>
<dbReference type="OMA" id="YFQHEIT"/>
<gene>
    <name evidence="6" type="ORF">CHC_T00000351001</name>
</gene>
<dbReference type="PANTHER" id="PTHR15139">
    <property type="entry name" value="TUBULIN FOLDING COFACTOR C"/>
    <property type="match status" value="1"/>
</dbReference>
<dbReference type="STRING" id="2769.R7QPA3"/>
<organism evidence="6 7">
    <name type="scientific">Chondrus crispus</name>
    <name type="common">Carrageen Irish moss</name>
    <name type="synonym">Polymorpha crispa</name>
    <dbReference type="NCBI Taxonomy" id="2769"/>
    <lineage>
        <taxon>Eukaryota</taxon>
        <taxon>Rhodophyta</taxon>
        <taxon>Florideophyceae</taxon>
        <taxon>Rhodymeniophycidae</taxon>
        <taxon>Gigartinales</taxon>
        <taxon>Gigartinaceae</taxon>
        <taxon>Chondrus</taxon>
    </lineage>
</organism>
<feature type="domain" description="C-CAP/cofactor C-like" evidence="5">
    <location>
        <begin position="128"/>
        <end position="281"/>
    </location>
</feature>
<sequence length="311" mass="34087">MDPSDSPCVAEETAASYSARFQTLLSTLNASTASVEKTSDLSALRDSLAELRSLTAGGAQWWVGYEMRRAQEEVRAAADALDAADRRLQPRKRFQFGMRARKAAVQPDEESGADKNAFKAEPDIATSPPTHPLSGSKCVEINRESLKGSSQVLVYPRGSVEGKDVLLHDVCDARVVILDVVGAVRANNLKNCEVVASAVAGSVHVTGARGCKFWLACRQVRIHESVDTSFYLDVKGKPIVESCEGVRFGEGRIQSKGSRELLEMAGLKEENKWREVQDFNWLHESQSPYWSLMEKGGVVEVSEDGNIKILE</sequence>
<reference evidence="7" key="1">
    <citation type="journal article" date="2013" name="Proc. Natl. Acad. Sci. U.S.A.">
        <title>Genome structure and metabolic features in the red seaweed Chondrus crispus shed light on evolution of the Archaeplastida.</title>
        <authorList>
            <person name="Collen J."/>
            <person name="Porcel B."/>
            <person name="Carre W."/>
            <person name="Ball S.G."/>
            <person name="Chaparro C."/>
            <person name="Tonon T."/>
            <person name="Barbeyron T."/>
            <person name="Michel G."/>
            <person name="Noel B."/>
            <person name="Valentin K."/>
            <person name="Elias M."/>
            <person name="Artiguenave F."/>
            <person name="Arun A."/>
            <person name="Aury J.M."/>
            <person name="Barbosa-Neto J.F."/>
            <person name="Bothwell J.H."/>
            <person name="Bouget F.Y."/>
            <person name="Brillet L."/>
            <person name="Cabello-Hurtado F."/>
            <person name="Capella-Gutierrez S."/>
            <person name="Charrier B."/>
            <person name="Cladiere L."/>
            <person name="Cock J.M."/>
            <person name="Coelho S.M."/>
            <person name="Colleoni C."/>
            <person name="Czjzek M."/>
            <person name="Da Silva C."/>
            <person name="Delage L."/>
            <person name="Denoeud F."/>
            <person name="Deschamps P."/>
            <person name="Dittami S.M."/>
            <person name="Gabaldon T."/>
            <person name="Gachon C.M."/>
            <person name="Groisillier A."/>
            <person name="Herve C."/>
            <person name="Jabbari K."/>
            <person name="Katinka M."/>
            <person name="Kloareg B."/>
            <person name="Kowalczyk N."/>
            <person name="Labadie K."/>
            <person name="Leblanc C."/>
            <person name="Lopez P.J."/>
            <person name="McLachlan D.H."/>
            <person name="Meslet-Cladiere L."/>
            <person name="Moustafa A."/>
            <person name="Nehr Z."/>
            <person name="Nyvall Collen P."/>
            <person name="Panaud O."/>
            <person name="Partensky F."/>
            <person name="Poulain J."/>
            <person name="Rensing S.A."/>
            <person name="Rousvoal S."/>
            <person name="Samson G."/>
            <person name="Symeonidi A."/>
            <person name="Weissenbach J."/>
            <person name="Zambounis A."/>
            <person name="Wincker P."/>
            <person name="Boyen C."/>
        </authorList>
    </citation>
    <scope>NUCLEOTIDE SEQUENCE [LARGE SCALE GENOMIC DNA]</scope>
    <source>
        <strain evidence="7">cv. Stackhouse</strain>
    </source>
</reference>
<dbReference type="InterPro" id="IPR027684">
    <property type="entry name" value="TBCC"/>
</dbReference>
<dbReference type="GO" id="GO:0005737">
    <property type="term" value="C:cytoplasm"/>
    <property type="evidence" value="ECO:0007669"/>
    <property type="project" value="UniProtKB-SubCell"/>
</dbReference>
<dbReference type="GO" id="GO:0007023">
    <property type="term" value="P:post-chaperonin tubulin folding pathway"/>
    <property type="evidence" value="ECO:0007669"/>
    <property type="project" value="InterPro"/>
</dbReference>
<keyword evidence="7" id="KW-1185">Reference proteome</keyword>
<dbReference type="GO" id="GO:0007021">
    <property type="term" value="P:tubulin complex assembly"/>
    <property type="evidence" value="ECO:0007669"/>
    <property type="project" value="TreeGrafter"/>
</dbReference>
<dbReference type="OrthoDB" id="194775at2759"/>
<dbReference type="PhylomeDB" id="R7QPA3"/>
<dbReference type="InterPro" id="IPR016098">
    <property type="entry name" value="CAP/MinC_C"/>
</dbReference>
<dbReference type="AlphaFoldDB" id="R7QPA3"/>
<keyword evidence="4" id="KW-0143">Chaperone</keyword>
<evidence type="ECO:0000313" key="6">
    <source>
        <dbReference type="EMBL" id="CDF39598.1"/>
    </source>
</evidence>
<comment type="similarity">
    <text evidence="2">Belongs to the TBCC family.</text>
</comment>
<dbReference type="InterPro" id="IPR006599">
    <property type="entry name" value="CARP_motif"/>
</dbReference>
<dbReference type="PANTHER" id="PTHR15139:SF0">
    <property type="entry name" value="TUBULIN-SPECIFIC CHAPERONE C"/>
    <property type="match status" value="1"/>
</dbReference>
<dbReference type="Gene3D" id="2.160.20.70">
    <property type="match status" value="1"/>
</dbReference>
<dbReference type="KEGG" id="ccp:CHC_T00000351001"/>
<dbReference type="Gramene" id="CDF39598">
    <property type="protein sequence ID" value="CDF39598"/>
    <property type="gene ID" value="CHC_T00000351001"/>
</dbReference>
<comment type="subcellular location">
    <subcellularLocation>
        <location evidence="1">Cytoplasm</location>
    </subcellularLocation>
</comment>
<dbReference type="InterPro" id="IPR012945">
    <property type="entry name" value="Tubulin-bd_cofactor_C_dom"/>
</dbReference>
<name>R7QPA3_CHOCR</name>
<dbReference type="GeneID" id="17317616"/>
<evidence type="ECO:0000259" key="5">
    <source>
        <dbReference type="PROSITE" id="PS51329"/>
    </source>
</evidence>
<evidence type="ECO:0000256" key="1">
    <source>
        <dbReference type="ARBA" id="ARBA00004496"/>
    </source>
</evidence>
<dbReference type="Proteomes" id="UP000012073">
    <property type="component" value="Unassembled WGS sequence"/>
</dbReference>
<evidence type="ECO:0000256" key="3">
    <source>
        <dbReference type="ARBA" id="ARBA00022490"/>
    </source>
</evidence>
<evidence type="ECO:0000313" key="7">
    <source>
        <dbReference type="Proteomes" id="UP000012073"/>
    </source>
</evidence>
<dbReference type="SMART" id="SM00673">
    <property type="entry name" value="CARP"/>
    <property type="match status" value="2"/>
</dbReference>
<accession>R7QPA3</accession>
<dbReference type="RefSeq" id="XP_005709892.1">
    <property type="nucleotide sequence ID" value="XM_005709835.1"/>
</dbReference>
<evidence type="ECO:0000256" key="4">
    <source>
        <dbReference type="ARBA" id="ARBA00023186"/>
    </source>
</evidence>
<evidence type="ECO:0000256" key="2">
    <source>
        <dbReference type="ARBA" id="ARBA00008848"/>
    </source>
</evidence>
<dbReference type="EMBL" id="HG002055">
    <property type="protein sequence ID" value="CDF39598.1"/>
    <property type="molecule type" value="Genomic_DNA"/>
</dbReference>
<protein>
    <recommendedName>
        <fullName evidence="5">C-CAP/cofactor C-like domain-containing protein</fullName>
    </recommendedName>
</protein>
<dbReference type="PROSITE" id="PS51329">
    <property type="entry name" value="C_CAP_COFACTOR_C"/>
    <property type="match status" value="1"/>
</dbReference>
<keyword evidence="3" id="KW-0963">Cytoplasm</keyword>